<proteinExistence type="predicted"/>
<feature type="region of interest" description="Disordered" evidence="1">
    <location>
        <begin position="158"/>
        <end position="180"/>
    </location>
</feature>
<evidence type="ECO:0000313" key="4">
    <source>
        <dbReference type="Proteomes" id="UP000500961"/>
    </source>
</evidence>
<gene>
    <name evidence="3" type="ORF">FHG85_06070</name>
</gene>
<reference evidence="3 4" key="1">
    <citation type="submission" date="2019-07" db="EMBL/GenBank/DDBJ databases">
        <title>Thalassofilum flectens gen. nov., sp. nov., a novel moderate thermophilic anaerobe from a shallow sea hot spring in Kunashir Island (Russia), representing a new family in the order Bacteroidales, and proposal of Thalassofilacea fam. nov.</title>
        <authorList>
            <person name="Kochetkova T.V."/>
            <person name="Podosokorskaya O.A."/>
            <person name="Novikov A."/>
            <person name="Elcheninov A.G."/>
            <person name="Toshchakov S.V."/>
            <person name="Kublanov I.V."/>
        </authorList>
    </citation>
    <scope>NUCLEOTIDE SEQUENCE [LARGE SCALE GENOMIC DNA]</scope>
    <source>
        <strain evidence="3 4">38-H</strain>
    </source>
</reference>
<keyword evidence="2" id="KW-0812">Transmembrane</keyword>
<dbReference type="Gene3D" id="1.20.120.1490">
    <property type="match status" value="1"/>
</dbReference>
<dbReference type="EMBL" id="CP041345">
    <property type="protein sequence ID" value="QKG79843.1"/>
    <property type="molecule type" value="Genomic_DNA"/>
</dbReference>
<organism evidence="3 4">
    <name type="scientific">Tenuifilum thalassicum</name>
    <dbReference type="NCBI Taxonomy" id="2590900"/>
    <lineage>
        <taxon>Bacteria</taxon>
        <taxon>Pseudomonadati</taxon>
        <taxon>Bacteroidota</taxon>
        <taxon>Bacteroidia</taxon>
        <taxon>Bacteroidales</taxon>
        <taxon>Tenuifilaceae</taxon>
        <taxon>Tenuifilum</taxon>
    </lineage>
</organism>
<keyword evidence="4" id="KW-1185">Reference proteome</keyword>
<dbReference type="Proteomes" id="UP000500961">
    <property type="component" value="Chromosome"/>
</dbReference>
<name>A0A7D4BDK1_9BACT</name>
<dbReference type="Pfam" id="PF13801">
    <property type="entry name" value="Metal_resist"/>
    <property type="match status" value="1"/>
</dbReference>
<keyword evidence="2" id="KW-0472">Membrane</keyword>
<keyword evidence="2" id="KW-1133">Transmembrane helix</keyword>
<evidence type="ECO:0000256" key="1">
    <source>
        <dbReference type="SAM" id="MobiDB-lite"/>
    </source>
</evidence>
<feature type="compositionally biased region" description="Basic residues" evidence="1">
    <location>
        <begin position="158"/>
        <end position="171"/>
    </location>
</feature>
<dbReference type="KEGG" id="ttz:FHG85_06070"/>
<dbReference type="RefSeq" id="WP_173073990.1">
    <property type="nucleotide sequence ID" value="NZ_CP041345.1"/>
</dbReference>
<evidence type="ECO:0000313" key="3">
    <source>
        <dbReference type="EMBL" id="QKG79843.1"/>
    </source>
</evidence>
<dbReference type="InterPro" id="IPR025961">
    <property type="entry name" value="Metal_resist"/>
</dbReference>
<sequence length="180" mass="21412">MNYFTKTRILVIIIILLAITLIATVGTMVYGYYNHRDLVKRFDENPQARTERQNEFLREKLNLSDEQIEVFKSSRESFHEQTLEVNKEIEGVTLELIDEISAENPNPKIIDSLIDRYGELHKIQRRIMANHLLEIKGACRPEQFNEFKKILRRTQKYNMRRQSAKHGRMRRGYSNQPQCQ</sequence>
<evidence type="ECO:0000256" key="2">
    <source>
        <dbReference type="SAM" id="Phobius"/>
    </source>
</evidence>
<protein>
    <submittedName>
        <fullName evidence="3">Periplasmic heavy metal sensor</fullName>
    </submittedName>
</protein>
<dbReference type="AlphaFoldDB" id="A0A7D4BDK1"/>
<accession>A0A7D4BDK1</accession>
<feature type="transmembrane region" description="Helical" evidence="2">
    <location>
        <begin position="9"/>
        <end position="33"/>
    </location>
</feature>